<name>X1UJD8_9ZZZZ</name>
<feature type="transmembrane region" description="Helical" evidence="1">
    <location>
        <begin position="7"/>
        <end position="25"/>
    </location>
</feature>
<keyword evidence="1" id="KW-0472">Membrane</keyword>
<protein>
    <submittedName>
        <fullName evidence="2">Uncharacterized protein</fullName>
    </submittedName>
</protein>
<organism evidence="2">
    <name type="scientific">marine sediment metagenome</name>
    <dbReference type="NCBI Taxonomy" id="412755"/>
    <lineage>
        <taxon>unclassified sequences</taxon>
        <taxon>metagenomes</taxon>
        <taxon>ecological metagenomes</taxon>
    </lineage>
</organism>
<sequence>MRKYKKVLAMLFIILIFCGIGFILIDEYVCYTGEKYMIGLDEEIEDVDAL</sequence>
<dbReference type="EMBL" id="BARW01023815">
    <property type="protein sequence ID" value="GAJ00001.1"/>
    <property type="molecule type" value="Genomic_DNA"/>
</dbReference>
<evidence type="ECO:0000256" key="1">
    <source>
        <dbReference type="SAM" id="Phobius"/>
    </source>
</evidence>
<keyword evidence="1" id="KW-1133">Transmembrane helix</keyword>
<dbReference type="AlphaFoldDB" id="X1UJD8"/>
<gene>
    <name evidence="2" type="ORF">S12H4_39406</name>
</gene>
<comment type="caution">
    <text evidence="2">The sequence shown here is derived from an EMBL/GenBank/DDBJ whole genome shotgun (WGS) entry which is preliminary data.</text>
</comment>
<proteinExistence type="predicted"/>
<evidence type="ECO:0000313" key="2">
    <source>
        <dbReference type="EMBL" id="GAJ00001.1"/>
    </source>
</evidence>
<keyword evidence="1" id="KW-0812">Transmembrane</keyword>
<reference evidence="2" key="1">
    <citation type="journal article" date="2014" name="Front. Microbiol.">
        <title>High frequency of phylogenetically diverse reductive dehalogenase-homologous genes in deep subseafloor sedimentary metagenomes.</title>
        <authorList>
            <person name="Kawai M."/>
            <person name="Futagami T."/>
            <person name="Toyoda A."/>
            <person name="Takaki Y."/>
            <person name="Nishi S."/>
            <person name="Hori S."/>
            <person name="Arai W."/>
            <person name="Tsubouchi T."/>
            <person name="Morono Y."/>
            <person name="Uchiyama I."/>
            <person name="Ito T."/>
            <person name="Fujiyama A."/>
            <person name="Inagaki F."/>
            <person name="Takami H."/>
        </authorList>
    </citation>
    <scope>NUCLEOTIDE SEQUENCE</scope>
    <source>
        <strain evidence="2">Expedition CK06-06</strain>
    </source>
</reference>
<accession>X1UJD8</accession>